<feature type="transmembrane region" description="Helical" evidence="8">
    <location>
        <begin position="561"/>
        <end position="579"/>
    </location>
</feature>
<dbReference type="GO" id="GO:0071916">
    <property type="term" value="F:dipeptide transmembrane transporter activity"/>
    <property type="evidence" value="ECO:0007669"/>
    <property type="project" value="UniProtKB-ARBA"/>
</dbReference>
<dbReference type="PROSITE" id="PS01022">
    <property type="entry name" value="PTR2_1"/>
    <property type="match status" value="1"/>
</dbReference>
<feature type="transmembrane region" description="Helical" evidence="8">
    <location>
        <begin position="254"/>
        <end position="273"/>
    </location>
</feature>
<protein>
    <submittedName>
        <fullName evidence="9">PTR2-domain-containing protein</fullName>
    </submittedName>
</protein>
<sequence length="628" mass="69079">MPVGEVDAVAVAGLDPALIDASGDPTRKNPAAHTTGPPAYLVSEGKAGLQESYLSEDLPTDEELATLRRVPAPIPWKIYTIAFVELVERMSYYGTTAVYSNYISKKRPTPTGAAIDPSDAEAQPGALGMGKQVAFSLTTFNAFWVYVTPLLGAWVADTYLGRFKTIIYSVIIAEIGHVILVASSAPSVLDKPDAALGVFILGLMIMGLGTGTFKPNISPLIAEQVPVEKMRVEEQNGERVIVDPAVTITRIYNYFYLFINIGALVGQISMVYAERYVGFWLAYLIPTVMFVFSLPILMFCKKHYVLTPPSGSVMAPACKLFFKALGKGMSINPIRTVKNWQSGTMWHDVKPSTLGANAPSWYNFDDAWVDEVARGFAACSVFLWVPVFWLAYRQIDSNLTAMCATMKLGGVPNDIISNLDPISIIIIVPIMDSLVYPALRKRKINFSPIKKICAGFIVGSFAMIWASVLQHYVYKTSDFYNTHDPEYKSPISVWAVSGVYVLIAISEIFASVTTLEYAFTKAPKNMRSLVMSVQLFTNAFSAALSQAFTPLSTDPRLVWNYAAVAIIAFVTGVAFYFVYRGLDKQEEKLNLLPTGHVGNARQAEDVERRVSVANERRASTTVPIQEKI</sequence>
<evidence type="ECO:0000313" key="10">
    <source>
        <dbReference type="Proteomes" id="UP000799424"/>
    </source>
</evidence>
<dbReference type="FunFam" id="1.20.1250.20:FF:000085">
    <property type="entry name" value="MFS peptide transporter Ptr2"/>
    <property type="match status" value="1"/>
</dbReference>
<dbReference type="SUPFAM" id="SSF103473">
    <property type="entry name" value="MFS general substrate transporter"/>
    <property type="match status" value="1"/>
</dbReference>
<dbReference type="Gene3D" id="1.20.1250.20">
    <property type="entry name" value="MFS general substrate transporter like domains"/>
    <property type="match status" value="1"/>
</dbReference>
<evidence type="ECO:0000256" key="5">
    <source>
        <dbReference type="ARBA" id="ARBA00022989"/>
    </source>
</evidence>
<keyword evidence="10" id="KW-1185">Reference proteome</keyword>
<feature type="transmembrane region" description="Helical" evidence="8">
    <location>
        <begin position="194"/>
        <end position="213"/>
    </location>
</feature>
<evidence type="ECO:0000256" key="8">
    <source>
        <dbReference type="SAM" id="Phobius"/>
    </source>
</evidence>
<keyword evidence="4 7" id="KW-0812">Transmembrane</keyword>
<feature type="transmembrane region" description="Helical" evidence="8">
    <location>
        <begin position="133"/>
        <end position="154"/>
    </location>
</feature>
<reference evidence="9" key="1">
    <citation type="journal article" date="2020" name="Stud. Mycol.">
        <title>101 Dothideomycetes genomes: a test case for predicting lifestyles and emergence of pathogens.</title>
        <authorList>
            <person name="Haridas S."/>
            <person name="Albert R."/>
            <person name="Binder M."/>
            <person name="Bloem J."/>
            <person name="Labutti K."/>
            <person name="Salamov A."/>
            <person name="Andreopoulos B."/>
            <person name="Baker S."/>
            <person name="Barry K."/>
            <person name="Bills G."/>
            <person name="Bluhm B."/>
            <person name="Cannon C."/>
            <person name="Castanera R."/>
            <person name="Culley D."/>
            <person name="Daum C."/>
            <person name="Ezra D."/>
            <person name="Gonzalez J."/>
            <person name="Henrissat B."/>
            <person name="Kuo A."/>
            <person name="Liang C."/>
            <person name="Lipzen A."/>
            <person name="Lutzoni F."/>
            <person name="Magnuson J."/>
            <person name="Mondo S."/>
            <person name="Nolan M."/>
            <person name="Ohm R."/>
            <person name="Pangilinan J."/>
            <person name="Park H.-J."/>
            <person name="Ramirez L."/>
            <person name="Alfaro M."/>
            <person name="Sun H."/>
            <person name="Tritt A."/>
            <person name="Yoshinaga Y."/>
            <person name="Zwiers L.-H."/>
            <person name="Turgeon B."/>
            <person name="Goodwin S."/>
            <person name="Spatafora J."/>
            <person name="Crous P."/>
            <person name="Grigoriev I."/>
        </authorList>
    </citation>
    <scope>NUCLEOTIDE SEQUENCE</scope>
    <source>
        <strain evidence="9">CBS 113818</strain>
    </source>
</reference>
<evidence type="ECO:0000256" key="6">
    <source>
        <dbReference type="ARBA" id="ARBA00023136"/>
    </source>
</evidence>
<dbReference type="Proteomes" id="UP000799424">
    <property type="component" value="Unassembled WGS sequence"/>
</dbReference>
<dbReference type="PROSITE" id="PS01023">
    <property type="entry name" value="PTR2_2"/>
    <property type="match status" value="1"/>
</dbReference>
<dbReference type="PANTHER" id="PTHR11654">
    <property type="entry name" value="OLIGOPEPTIDE TRANSPORTER-RELATED"/>
    <property type="match status" value="1"/>
</dbReference>
<name>A0A6A7ADX4_9PLEO</name>
<evidence type="ECO:0000256" key="3">
    <source>
        <dbReference type="ARBA" id="ARBA00022448"/>
    </source>
</evidence>
<dbReference type="Pfam" id="PF00854">
    <property type="entry name" value="PTR2"/>
    <property type="match status" value="1"/>
</dbReference>
<feature type="transmembrane region" description="Helical" evidence="8">
    <location>
        <begin position="372"/>
        <end position="392"/>
    </location>
</feature>
<dbReference type="AlphaFoldDB" id="A0A6A7ADX4"/>
<evidence type="ECO:0000256" key="7">
    <source>
        <dbReference type="RuleBase" id="RU003755"/>
    </source>
</evidence>
<feature type="transmembrane region" description="Helical" evidence="8">
    <location>
        <begin position="166"/>
        <end position="188"/>
    </location>
</feature>
<feature type="transmembrane region" description="Helical" evidence="8">
    <location>
        <begin position="493"/>
        <end position="517"/>
    </location>
</feature>
<dbReference type="GO" id="GO:0005886">
    <property type="term" value="C:plasma membrane"/>
    <property type="evidence" value="ECO:0007669"/>
    <property type="project" value="UniProtKB-ARBA"/>
</dbReference>
<feature type="transmembrane region" description="Helical" evidence="8">
    <location>
        <begin position="451"/>
        <end position="473"/>
    </location>
</feature>
<feature type="transmembrane region" description="Helical" evidence="8">
    <location>
        <begin position="279"/>
        <end position="300"/>
    </location>
</feature>
<keyword evidence="6 8" id="KW-0472">Membrane</keyword>
<accession>A0A6A7ADX4</accession>
<evidence type="ECO:0000256" key="1">
    <source>
        <dbReference type="ARBA" id="ARBA00004141"/>
    </source>
</evidence>
<keyword evidence="5 8" id="KW-1133">Transmembrane helix</keyword>
<dbReference type="OrthoDB" id="8904098at2759"/>
<feature type="transmembrane region" description="Helical" evidence="8">
    <location>
        <begin position="422"/>
        <end position="439"/>
    </location>
</feature>
<evidence type="ECO:0000256" key="2">
    <source>
        <dbReference type="ARBA" id="ARBA00005982"/>
    </source>
</evidence>
<evidence type="ECO:0000256" key="4">
    <source>
        <dbReference type="ARBA" id="ARBA00022692"/>
    </source>
</evidence>
<feature type="transmembrane region" description="Helical" evidence="8">
    <location>
        <begin position="529"/>
        <end position="549"/>
    </location>
</feature>
<evidence type="ECO:0000313" key="9">
    <source>
        <dbReference type="EMBL" id="KAF2830918.1"/>
    </source>
</evidence>
<comment type="subcellular location">
    <subcellularLocation>
        <location evidence="1 7">Membrane</location>
        <topology evidence="1 7">Multi-pass membrane protein</topology>
    </subcellularLocation>
</comment>
<dbReference type="EMBL" id="MU006219">
    <property type="protein sequence ID" value="KAF2830918.1"/>
    <property type="molecule type" value="Genomic_DNA"/>
</dbReference>
<organism evidence="9 10">
    <name type="scientific">Ophiobolus disseminans</name>
    <dbReference type="NCBI Taxonomy" id="1469910"/>
    <lineage>
        <taxon>Eukaryota</taxon>
        <taxon>Fungi</taxon>
        <taxon>Dikarya</taxon>
        <taxon>Ascomycota</taxon>
        <taxon>Pezizomycotina</taxon>
        <taxon>Dothideomycetes</taxon>
        <taxon>Pleosporomycetidae</taxon>
        <taxon>Pleosporales</taxon>
        <taxon>Pleosporineae</taxon>
        <taxon>Phaeosphaeriaceae</taxon>
        <taxon>Ophiobolus</taxon>
    </lineage>
</organism>
<proteinExistence type="inferred from homology"/>
<comment type="similarity">
    <text evidence="2 7">Belongs to the major facilitator superfamily. Proton-dependent oligopeptide transporter (POT/PTR) (TC 2.A.17) family.</text>
</comment>
<dbReference type="InterPro" id="IPR036259">
    <property type="entry name" value="MFS_trans_sf"/>
</dbReference>
<dbReference type="InterPro" id="IPR000109">
    <property type="entry name" value="POT_fam"/>
</dbReference>
<gene>
    <name evidence="9" type="ORF">CC86DRAFT_168957</name>
</gene>
<dbReference type="InterPro" id="IPR018456">
    <property type="entry name" value="PTR2_symporter_CS"/>
</dbReference>
<keyword evidence="3 7" id="KW-0813">Transport</keyword>